<protein>
    <recommendedName>
        <fullName evidence="1">AB hydrolase-1 domain-containing protein</fullName>
    </recommendedName>
</protein>
<evidence type="ECO:0000313" key="2">
    <source>
        <dbReference type="EMBL" id="KJA14319.1"/>
    </source>
</evidence>
<dbReference type="OMA" id="YELHNCL"/>
<dbReference type="Proteomes" id="UP000054270">
    <property type="component" value="Unassembled WGS sequence"/>
</dbReference>
<dbReference type="EMBL" id="KN817685">
    <property type="protein sequence ID" value="KJA14319.1"/>
    <property type="molecule type" value="Genomic_DNA"/>
</dbReference>
<dbReference type="InterPro" id="IPR000073">
    <property type="entry name" value="AB_hydrolase_1"/>
</dbReference>
<dbReference type="OrthoDB" id="446723at2759"/>
<organism evidence="2 3">
    <name type="scientific">Hypholoma sublateritium (strain FD-334 SS-4)</name>
    <dbReference type="NCBI Taxonomy" id="945553"/>
    <lineage>
        <taxon>Eukaryota</taxon>
        <taxon>Fungi</taxon>
        <taxon>Dikarya</taxon>
        <taxon>Basidiomycota</taxon>
        <taxon>Agaricomycotina</taxon>
        <taxon>Agaricomycetes</taxon>
        <taxon>Agaricomycetidae</taxon>
        <taxon>Agaricales</taxon>
        <taxon>Agaricineae</taxon>
        <taxon>Strophariaceae</taxon>
        <taxon>Hypholoma</taxon>
    </lineage>
</organism>
<dbReference type="AlphaFoldDB" id="A0A0D2N579"/>
<dbReference type="Pfam" id="PF12697">
    <property type="entry name" value="Abhydrolase_6"/>
    <property type="match status" value="1"/>
</dbReference>
<dbReference type="GO" id="GO:0052651">
    <property type="term" value="P:monoacylglycerol catabolic process"/>
    <property type="evidence" value="ECO:0007669"/>
    <property type="project" value="TreeGrafter"/>
</dbReference>
<accession>A0A0D2N579</accession>
<reference evidence="3" key="1">
    <citation type="submission" date="2014-04" db="EMBL/GenBank/DDBJ databases">
        <title>Evolutionary Origins and Diversification of the Mycorrhizal Mutualists.</title>
        <authorList>
            <consortium name="DOE Joint Genome Institute"/>
            <consortium name="Mycorrhizal Genomics Consortium"/>
            <person name="Kohler A."/>
            <person name="Kuo A."/>
            <person name="Nagy L.G."/>
            <person name="Floudas D."/>
            <person name="Copeland A."/>
            <person name="Barry K.W."/>
            <person name="Cichocki N."/>
            <person name="Veneault-Fourrey C."/>
            <person name="LaButti K."/>
            <person name="Lindquist E.A."/>
            <person name="Lipzen A."/>
            <person name="Lundell T."/>
            <person name="Morin E."/>
            <person name="Murat C."/>
            <person name="Riley R."/>
            <person name="Ohm R."/>
            <person name="Sun H."/>
            <person name="Tunlid A."/>
            <person name="Henrissat B."/>
            <person name="Grigoriev I.V."/>
            <person name="Hibbett D.S."/>
            <person name="Martin F."/>
        </authorList>
    </citation>
    <scope>NUCLEOTIDE SEQUENCE [LARGE SCALE GENOMIC DNA]</scope>
    <source>
        <strain evidence="3">FD-334 SS-4</strain>
    </source>
</reference>
<sequence>MKTGAANSALYLNAIKLPFFADFNAPEKYGLARASPNRTLNLKLQTPDKETLGAWFILSDRYYQTLPAIPTDVGTHIVPALKEHPVVLFLHGNAATRAFSARIQHYQALSTRLGANVLVIDYRGFADSTGKPSELGLTVDARTAFDWLVAHGKKPEDILIIGHSLGTGVAGQLGVTLATDGVKCKGIVLLSPFSSIDGVLESYNLFGVIPLIKPIALIPGAAQIVKRAVVHRFDTLQAVPNITASVLIAHAENDYDIPHTHSDTLFHAFLEDHLPPLTLPNNPFSATPEDWKIVADQQVLRNAKRKTIVESRTISNFGTVNEFTEDTGRKVTLVKTLAGGHDYLGVQEGLVDIIGKAFSVI</sequence>
<dbReference type="GO" id="GO:0047372">
    <property type="term" value="F:monoacylglycerol lipase activity"/>
    <property type="evidence" value="ECO:0007669"/>
    <property type="project" value="TreeGrafter"/>
</dbReference>
<dbReference type="GO" id="GO:0005789">
    <property type="term" value="C:endoplasmic reticulum membrane"/>
    <property type="evidence" value="ECO:0007669"/>
    <property type="project" value="TreeGrafter"/>
</dbReference>
<dbReference type="SUPFAM" id="SSF53474">
    <property type="entry name" value="alpha/beta-Hydrolases"/>
    <property type="match status" value="1"/>
</dbReference>
<evidence type="ECO:0000313" key="3">
    <source>
        <dbReference type="Proteomes" id="UP000054270"/>
    </source>
</evidence>
<dbReference type="PANTHER" id="PTHR12277:SF194">
    <property type="entry name" value="FI04476P"/>
    <property type="match status" value="1"/>
</dbReference>
<keyword evidence="3" id="KW-1185">Reference proteome</keyword>
<feature type="domain" description="AB hydrolase-1" evidence="1">
    <location>
        <begin position="87"/>
        <end position="234"/>
    </location>
</feature>
<dbReference type="GO" id="GO:0004622">
    <property type="term" value="F:phosphatidylcholine lysophospholipase activity"/>
    <property type="evidence" value="ECO:0007669"/>
    <property type="project" value="TreeGrafter"/>
</dbReference>
<dbReference type="STRING" id="945553.A0A0D2N579"/>
<gene>
    <name evidence="2" type="ORF">HYPSUDRAFT_150597</name>
</gene>
<dbReference type="GO" id="GO:0006660">
    <property type="term" value="P:phosphatidylserine catabolic process"/>
    <property type="evidence" value="ECO:0007669"/>
    <property type="project" value="TreeGrafter"/>
</dbReference>
<dbReference type="InterPro" id="IPR029058">
    <property type="entry name" value="AB_hydrolase_fold"/>
</dbReference>
<proteinExistence type="predicted"/>
<evidence type="ECO:0000259" key="1">
    <source>
        <dbReference type="Pfam" id="PF12697"/>
    </source>
</evidence>
<name>A0A0D2N579_HYPSF</name>
<dbReference type="PANTHER" id="PTHR12277">
    <property type="entry name" value="ALPHA/BETA HYDROLASE DOMAIN-CONTAINING PROTEIN"/>
    <property type="match status" value="1"/>
</dbReference>
<dbReference type="Gene3D" id="3.40.50.1820">
    <property type="entry name" value="alpha/beta hydrolase"/>
    <property type="match status" value="1"/>
</dbReference>